<gene>
    <name evidence="2" type="ORF">M514_20298</name>
</gene>
<keyword evidence="1" id="KW-0812">Transmembrane</keyword>
<dbReference type="Proteomes" id="UP000030758">
    <property type="component" value="Unassembled WGS sequence"/>
</dbReference>
<name>A0A085NDB1_9BILA</name>
<organism evidence="2">
    <name type="scientific">Trichuris suis</name>
    <name type="common">pig whipworm</name>
    <dbReference type="NCBI Taxonomy" id="68888"/>
    <lineage>
        <taxon>Eukaryota</taxon>
        <taxon>Metazoa</taxon>
        <taxon>Ecdysozoa</taxon>
        <taxon>Nematoda</taxon>
        <taxon>Enoplea</taxon>
        <taxon>Dorylaimia</taxon>
        <taxon>Trichinellida</taxon>
        <taxon>Trichuridae</taxon>
        <taxon>Trichuris</taxon>
    </lineage>
</organism>
<dbReference type="EMBL" id="KL367514">
    <property type="protein sequence ID" value="KFD67457.1"/>
    <property type="molecule type" value="Genomic_DNA"/>
</dbReference>
<reference evidence="2" key="1">
    <citation type="journal article" date="2014" name="Nat. Genet.">
        <title>Genome and transcriptome of the porcine whipworm Trichuris suis.</title>
        <authorList>
            <person name="Jex A.R."/>
            <person name="Nejsum P."/>
            <person name="Schwarz E.M."/>
            <person name="Hu L."/>
            <person name="Young N.D."/>
            <person name="Hall R.S."/>
            <person name="Korhonen P.K."/>
            <person name="Liao S."/>
            <person name="Thamsborg S."/>
            <person name="Xia J."/>
            <person name="Xu P."/>
            <person name="Wang S."/>
            <person name="Scheerlinck J.P."/>
            <person name="Hofmann A."/>
            <person name="Sternberg P.W."/>
            <person name="Wang J."/>
            <person name="Gasser R.B."/>
        </authorList>
    </citation>
    <scope>NUCLEOTIDE SEQUENCE [LARGE SCALE GENOMIC DNA]</scope>
    <source>
        <strain evidence="2">DCEP-RM93F</strain>
    </source>
</reference>
<proteinExistence type="predicted"/>
<evidence type="ECO:0000256" key="1">
    <source>
        <dbReference type="SAM" id="Phobius"/>
    </source>
</evidence>
<accession>A0A085NDB1</accession>
<evidence type="ECO:0000313" key="2">
    <source>
        <dbReference type="EMBL" id="KFD67457.1"/>
    </source>
</evidence>
<keyword evidence="1" id="KW-1133">Transmembrane helix</keyword>
<sequence length="82" mass="9459">MQYAEVTYLIAYKVSGTEEEEEASANDQECYCKGNEMKVRVTSFSYFFAIYNFFFFALAKREIFQALSSESQFSYTSSGVTE</sequence>
<protein>
    <submittedName>
        <fullName evidence="2">Uncharacterized protein</fullName>
    </submittedName>
</protein>
<keyword evidence="1" id="KW-0472">Membrane</keyword>
<feature type="transmembrane region" description="Helical" evidence="1">
    <location>
        <begin position="43"/>
        <end position="59"/>
    </location>
</feature>
<dbReference type="AlphaFoldDB" id="A0A085NDB1"/>